<keyword evidence="1" id="KW-0812">Transmembrane</keyword>
<feature type="transmembrane region" description="Helical" evidence="1">
    <location>
        <begin position="171"/>
        <end position="193"/>
    </location>
</feature>
<feature type="transmembrane region" description="Helical" evidence="1">
    <location>
        <begin position="56"/>
        <end position="83"/>
    </location>
</feature>
<accession>A0A098G8W8</accession>
<evidence type="ECO:0000256" key="1">
    <source>
        <dbReference type="SAM" id="Phobius"/>
    </source>
</evidence>
<dbReference type="AlphaFoldDB" id="A0A098G8W8"/>
<organism evidence="2 3">
    <name type="scientific">Legionella fallonii LLAP-10</name>
    <dbReference type="NCBI Taxonomy" id="1212491"/>
    <lineage>
        <taxon>Bacteria</taxon>
        <taxon>Pseudomonadati</taxon>
        <taxon>Pseudomonadota</taxon>
        <taxon>Gammaproteobacteria</taxon>
        <taxon>Legionellales</taxon>
        <taxon>Legionellaceae</taxon>
        <taxon>Legionella</taxon>
    </lineage>
</organism>
<feature type="transmembrane region" description="Helical" evidence="1">
    <location>
        <begin position="16"/>
        <end position="44"/>
    </location>
</feature>
<name>A0A098G8W8_9GAMM</name>
<dbReference type="KEGG" id="lfa:LFA_3065"/>
<dbReference type="STRING" id="1212491.LFA_3065"/>
<sequence length="208" mass="22225">MITDDQKCYKTTLTHIYWTAILAGAFVGVGLGFLLNIFSMAIGLSAYTATANGATAIAIGGILGLLIGVIAAMGTAGFVAGYLGRFYHCYCHGGVLYGFITWSIALMLSAILLVPIAHYVDFYEENLNPALTAPTEVSNTKMSDTDVSASASEQKVTSQQTLNMSSKHLAWSGWILFILFFIGALSSCIGACYGMRCKREEQNISSPS</sequence>
<dbReference type="HOGENOM" id="CLU_1244035_0_0_6"/>
<dbReference type="Proteomes" id="UP000032430">
    <property type="component" value="Chromosome I"/>
</dbReference>
<keyword evidence="1" id="KW-1133">Transmembrane helix</keyword>
<proteinExistence type="predicted"/>
<dbReference type="EMBL" id="LN614827">
    <property type="protein sequence ID" value="CEG58411.1"/>
    <property type="molecule type" value="Genomic_DNA"/>
</dbReference>
<evidence type="ECO:0000313" key="2">
    <source>
        <dbReference type="EMBL" id="CEG58411.1"/>
    </source>
</evidence>
<gene>
    <name evidence="2" type="ORF">LFA_3065</name>
</gene>
<reference evidence="3" key="1">
    <citation type="submission" date="2014-09" db="EMBL/GenBank/DDBJ databases">
        <authorList>
            <person name="Gomez-Valero L."/>
        </authorList>
    </citation>
    <scope>NUCLEOTIDE SEQUENCE [LARGE SCALE GENOMIC DNA]</scope>
    <source>
        <strain evidence="3">ATCC700992</strain>
    </source>
</reference>
<protein>
    <submittedName>
        <fullName evidence="2">Putative membrane protein</fullName>
    </submittedName>
</protein>
<dbReference type="OrthoDB" id="5654176at2"/>
<evidence type="ECO:0000313" key="3">
    <source>
        <dbReference type="Proteomes" id="UP000032430"/>
    </source>
</evidence>
<feature type="transmembrane region" description="Helical" evidence="1">
    <location>
        <begin position="95"/>
        <end position="120"/>
    </location>
</feature>
<keyword evidence="1" id="KW-0472">Membrane</keyword>
<keyword evidence="3" id="KW-1185">Reference proteome</keyword>
<dbReference type="RefSeq" id="WP_045096731.1">
    <property type="nucleotide sequence ID" value="NZ_LN614827.1"/>
</dbReference>